<dbReference type="RefSeq" id="WP_132007598.1">
    <property type="nucleotide sequence ID" value="NZ_JBHUNN010000002.1"/>
</dbReference>
<comment type="caution">
    <text evidence="1">The sequence shown here is derived from an EMBL/GenBank/DDBJ whole genome shotgun (WGS) entry which is preliminary data.</text>
</comment>
<reference evidence="1 2" key="1">
    <citation type="submission" date="2019-03" db="EMBL/GenBank/DDBJ databases">
        <title>Genomic Encyclopedia of Type Strains, Phase IV (KMG-IV): sequencing the most valuable type-strain genomes for metagenomic binning, comparative biology and taxonomic classification.</title>
        <authorList>
            <person name="Goeker M."/>
        </authorList>
    </citation>
    <scope>NUCLEOTIDE SEQUENCE [LARGE SCALE GENOMIC DNA]</scope>
    <source>
        <strain evidence="1 2">DSM 22958</strain>
    </source>
</reference>
<dbReference type="AlphaFoldDB" id="A0A4R2GR42"/>
<dbReference type="Proteomes" id="UP000294881">
    <property type="component" value="Unassembled WGS sequence"/>
</dbReference>
<proteinExistence type="predicted"/>
<keyword evidence="2" id="KW-1185">Reference proteome</keyword>
<organism evidence="1 2">
    <name type="scientific">Camelimonas lactis</name>
    <dbReference type="NCBI Taxonomy" id="659006"/>
    <lineage>
        <taxon>Bacteria</taxon>
        <taxon>Pseudomonadati</taxon>
        <taxon>Pseudomonadota</taxon>
        <taxon>Alphaproteobacteria</taxon>
        <taxon>Hyphomicrobiales</taxon>
        <taxon>Chelatococcaceae</taxon>
        <taxon>Camelimonas</taxon>
    </lineage>
</organism>
<accession>A0A4R2GR42</accession>
<protein>
    <submittedName>
        <fullName evidence="1">Uncharacterized protein</fullName>
    </submittedName>
</protein>
<gene>
    <name evidence="1" type="ORF">EV666_10988</name>
</gene>
<dbReference type="EMBL" id="SLWL01000009">
    <property type="protein sequence ID" value="TCO12441.1"/>
    <property type="molecule type" value="Genomic_DNA"/>
</dbReference>
<name>A0A4R2GR42_9HYPH</name>
<evidence type="ECO:0000313" key="2">
    <source>
        <dbReference type="Proteomes" id="UP000294881"/>
    </source>
</evidence>
<evidence type="ECO:0000313" key="1">
    <source>
        <dbReference type="EMBL" id="TCO12441.1"/>
    </source>
</evidence>
<sequence length="66" mass="7071">MSAIERKPYKVTDKAGFWVAGQKIPTDKGEDDLPKPRVGYVLHLTADEAKHELAAGVIEPDAPAGA</sequence>
<dbReference type="OrthoDB" id="8163811at2"/>